<dbReference type="Proteomes" id="UP000223071">
    <property type="component" value="Unassembled WGS sequence"/>
</dbReference>
<dbReference type="InterPro" id="IPR011257">
    <property type="entry name" value="DNA_glycosylase"/>
</dbReference>
<protein>
    <recommendedName>
        <fullName evidence="3">DNA-3-methyladenine glycosylase II</fullName>
        <ecNumber evidence="3">3.2.2.21</ecNumber>
    </recommendedName>
</protein>
<comment type="catalytic activity">
    <reaction evidence="1">
        <text>Hydrolysis of alkylated DNA, releasing 3-methyladenine, 3-methylguanine, 7-methylguanine and 7-methyladenine.</text>
        <dbReference type="EC" id="3.2.2.21"/>
    </reaction>
</comment>
<dbReference type="SUPFAM" id="SSF48150">
    <property type="entry name" value="DNA-glycosylase"/>
    <property type="match status" value="1"/>
</dbReference>
<dbReference type="CDD" id="cd00056">
    <property type="entry name" value="ENDO3c"/>
    <property type="match status" value="1"/>
</dbReference>
<evidence type="ECO:0000313" key="8">
    <source>
        <dbReference type="Proteomes" id="UP000223071"/>
    </source>
</evidence>
<dbReference type="EC" id="3.2.2.21" evidence="3"/>
<dbReference type="GO" id="GO:0032131">
    <property type="term" value="F:alkylated DNA binding"/>
    <property type="evidence" value="ECO:0007669"/>
    <property type="project" value="TreeGrafter"/>
</dbReference>
<comment type="similarity">
    <text evidence="2">Belongs to the alkylbase DNA glycosidase AlkA family.</text>
</comment>
<keyword evidence="4" id="KW-0227">DNA damage</keyword>
<dbReference type="PANTHER" id="PTHR43003:SF5">
    <property type="entry name" value="DNA-3-METHYLADENINE GLYCOSYLASE"/>
    <property type="match status" value="1"/>
</dbReference>
<organism evidence="7 8">
    <name type="scientific">Tepidiforma thermophila (strain KCTC 52669 / CGMCC 1.13589 / G233)</name>
    <dbReference type="NCBI Taxonomy" id="2761530"/>
    <lineage>
        <taxon>Bacteria</taxon>
        <taxon>Bacillati</taxon>
        <taxon>Chloroflexota</taxon>
        <taxon>Tepidiformia</taxon>
        <taxon>Tepidiformales</taxon>
        <taxon>Tepidiformaceae</taxon>
        <taxon>Tepidiforma</taxon>
    </lineage>
</organism>
<evidence type="ECO:0000256" key="3">
    <source>
        <dbReference type="ARBA" id="ARBA00012000"/>
    </source>
</evidence>
<dbReference type="InterPro" id="IPR051912">
    <property type="entry name" value="Alkylbase_DNA_Glycosylase/TA"/>
</dbReference>
<evidence type="ECO:0000256" key="1">
    <source>
        <dbReference type="ARBA" id="ARBA00000086"/>
    </source>
</evidence>
<dbReference type="Gene3D" id="1.10.340.30">
    <property type="entry name" value="Hypothetical protein, domain 2"/>
    <property type="match status" value="1"/>
</dbReference>
<evidence type="ECO:0000256" key="4">
    <source>
        <dbReference type="ARBA" id="ARBA00022763"/>
    </source>
</evidence>
<dbReference type="EMBL" id="PDJQ01000001">
    <property type="protein sequence ID" value="PFG73150.1"/>
    <property type="molecule type" value="Genomic_DNA"/>
</dbReference>
<dbReference type="GO" id="GO:0043916">
    <property type="term" value="F:DNA-7-methylguanine glycosylase activity"/>
    <property type="evidence" value="ECO:0007669"/>
    <property type="project" value="TreeGrafter"/>
</dbReference>
<dbReference type="GO" id="GO:0006285">
    <property type="term" value="P:base-excision repair, AP site formation"/>
    <property type="evidence" value="ECO:0007669"/>
    <property type="project" value="TreeGrafter"/>
</dbReference>
<dbReference type="FunFam" id="1.10.340.30:FF:000004">
    <property type="entry name" value="DNA-3-methyladenine glycosylase II"/>
    <property type="match status" value="1"/>
</dbReference>
<dbReference type="AlphaFoldDB" id="A0A2A9HDF3"/>
<accession>A0A2A9HDF3</accession>
<evidence type="ECO:0000259" key="6">
    <source>
        <dbReference type="SMART" id="SM00478"/>
    </source>
</evidence>
<reference evidence="7 8" key="1">
    <citation type="submission" date="2017-09" db="EMBL/GenBank/DDBJ databases">
        <title>Sequencing the genomes of two abundant thermophiles in Great Basin hot springs: Thermocrinis jamiesonii and novel Chloroflexi Thermoflexus hugenholtzii.</title>
        <authorList>
            <person name="Hedlund B."/>
        </authorList>
    </citation>
    <scope>NUCLEOTIDE SEQUENCE [LARGE SCALE GENOMIC DNA]</scope>
    <source>
        <strain evidence="7 8">G233</strain>
    </source>
</reference>
<dbReference type="GO" id="GO:0032993">
    <property type="term" value="C:protein-DNA complex"/>
    <property type="evidence" value="ECO:0007669"/>
    <property type="project" value="TreeGrafter"/>
</dbReference>
<dbReference type="Gene3D" id="1.10.1670.40">
    <property type="match status" value="1"/>
</dbReference>
<comment type="caution">
    <text evidence="7">The sequence shown here is derived from an EMBL/GenBank/DDBJ whole genome shotgun (WGS) entry which is preliminary data.</text>
</comment>
<keyword evidence="5" id="KW-0234">DNA repair</keyword>
<evidence type="ECO:0000256" key="2">
    <source>
        <dbReference type="ARBA" id="ARBA00010817"/>
    </source>
</evidence>
<feature type="domain" description="HhH-GPD" evidence="6">
    <location>
        <begin position="53"/>
        <end position="209"/>
    </location>
</feature>
<dbReference type="SMART" id="SM00478">
    <property type="entry name" value="ENDO3c"/>
    <property type="match status" value="1"/>
</dbReference>
<dbReference type="GO" id="GO:0006307">
    <property type="term" value="P:DNA alkylation repair"/>
    <property type="evidence" value="ECO:0007669"/>
    <property type="project" value="TreeGrafter"/>
</dbReference>
<dbReference type="Pfam" id="PF00730">
    <property type="entry name" value="HhH-GPD"/>
    <property type="match status" value="1"/>
</dbReference>
<keyword evidence="8" id="KW-1185">Reference proteome</keyword>
<proteinExistence type="inferred from homology"/>
<sequence length="214" mass="23248">MPYHAGVPIDLAAAAAHLAAADPVMAGLVRAVGPLDLRPPRPGHFEALCRSIVYQQLSGRAAGAIFERFRALYGPAGAFPEPAAVLATPPETLRAAGLSRQKIASLHSLAAHFVAGDLDERGLEHWPDEEVIAHLVRVRGIGRWTAEMFLIFQLQRPDVLPVDDLGINRAIMRRYGLPAMPKPEQVRAIGAPWRPHATVACLYLWRSEDTALPA</sequence>
<name>A0A2A9HDF3_TEPT2</name>
<gene>
    <name evidence="7" type="ORF">A9A59_0345</name>
</gene>
<dbReference type="InterPro" id="IPR003265">
    <property type="entry name" value="HhH-GPD_domain"/>
</dbReference>
<evidence type="ECO:0000313" key="7">
    <source>
        <dbReference type="EMBL" id="PFG73150.1"/>
    </source>
</evidence>
<evidence type="ECO:0000256" key="5">
    <source>
        <dbReference type="ARBA" id="ARBA00023204"/>
    </source>
</evidence>
<dbReference type="PANTHER" id="PTHR43003">
    <property type="entry name" value="DNA-3-METHYLADENINE GLYCOSYLASE"/>
    <property type="match status" value="1"/>
</dbReference>
<dbReference type="GO" id="GO:0008725">
    <property type="term" value="F:DNA-3-methyladenine glycosylase activity"/>
    <property type="evidence" value="ECO:0007669"/>
    <property type="project" value="TreeGrafter"/>
</dbReference>